<dbReference type="InterPro" id="IPR013422">
    <property type="entry name" value="CRISPR-assoc_prot_Cas5_N"/>
</dbReference>
<dbReference type="InterPro" id="IPR013337">
    <property type="entry name" value="CRISPR-assoc_prot_Cas5_Tneap"/>
</dbReference>
<dbReference type="STRING" id="1123404.SAMN02745784_00899"/>
<organism evidence="2 3">
    <name type="scientific">Tissierella praeacuta DSM 18095</name>
    <dbReference type="NCBI Taxonomy" id="1123404"/>
    <lineage>
        <taxon>Bacteria</taxon>
        <taxon>Bacillati</taxon>
        <taxon>Bacillota</taxon>
        <taxon>Tissierellia</taxon>
        <taxon>Tissierellales</taxon>
        <taxon>Tissierellaceae</taxon>
        <taxon>Tissierella</taxon>
    </lineage>
</organism>
<dbReference type="NCBIfam" id="TIGR01895">
    <property type="entry name" value="cas_Cas5t"/>
    <property type="match status" value="1"/>
</dbReference>
<dbReference type="RefSeq" id="WP_072973558.1">
    <property type="nucleotide sequence ID" value="NZ_FQTY01000002.1"/>
</dbReference>
<name>A0A1M4TX27_9FIRM</name>
<protein>
    <submittedName>
        <fullName evidence="2">CRISPR-associated protein, Cas5t family</fullName>
    </submittedName>
</protein>
<evidence type="ECO:0000313" key="3">
    <source>
        <dbReference type="Proteomes" id="UP000184114"/>
    </source>
</evidence>
<dbReference type="GeneID" id="90996262"/>
<proteinExistence type="predicted"/>
<sequence length="256" mass="29725">MKENKKAVRLKLYQNMVNYKKPTSFQLKETYPLPPYSTVIGMVHSLCDYKEYKEMDVSIQGKYHSKVNDLYTRYEFKNGMKFDSTRHQLQVGEFGVSRGISTVELLVDVELLIHIIPRDQSLLEEIEKAFLYPREYPSLGRREDIVTIKEVKVVDIFEEELEEDIELSEEYTAYIPLNMIMDESIVVDGSGDGIKNRGTRYKIAKNYVLSENYGTANSPKIFRVWNKVDVLYSSHITAIQDELVLKDIDNNIVLNA</sequence>
<dbReference type="Pfam" id="PF09704">
    <property type="entry name" value="Cas_Cas5d"/>
    <property type="match status" value="1"/>
</dbReference>
<dbReference type="Gene3D" id="3.30.70.2660">
    <property type="match status" value="1"/>
</dbReference>
<gene>
    <name evidence="2" type="ORF">SAMN02745784_00899</name>
</gene>
<dbReference type="AlphaFoldDB" id="A0A1M4TX27"/>
<accession>A0A1M4TX27</accession>
<dbReference type="Proteomes" id="UP000184114">
    <property type="component" value="Unassembled WGS sequence"/>
</dbReference>
<keyword evidence="3" id="KW-1185">Reference proteome</keyword>
<dbReference type="GO" id="GO:0043571">
    <property type="term" value="P:maintenance of CRISPR repeat elements"/>
    <property type="evidence" value="ECO:0007669"/>
    <property type="project" value="InterPro"/>
</dbReference>
<evidence type="ECO:0000256" key="1">
    <source>
        <dbReference type="ARBA" id="ARBA00023118"/>
    </source>
</evidence>
<reference evidence="3" key="1">
    <citation type="submission" date="2016-11" db="EMBL/GenBank/DDBJ databases">
        <authorList>
            <person name="Varghese N."/>
            <person name="Submissions S."/>
        </authorList>
    </citation>
    <scope>NUCLEOTIDE SEQUENCE [LARGE SCALE GENOMIC DNA]</scope>
    <source>
        <strain evidence="3">DSM 18095</strain>
    </source>
</reference>
<dbReference type="GO" id="GO:0051607">
    <property type="term" value="P:defense response to virus"/>
    <property type="evidence" value="ECO:0007669"/>
    <property type="project" value="UniProtKB-KW"/>
</dbReference>
<evidence type="ECO:0000313" key="2">
    <source>
        <dbReference type="EMBL" id="SHE48966.1"/>
    </source>
</evidence>
<keyword evidence="1" id="KW-0051">Antiviral defense</keyword>
<dbReference type="EMBL" id="FQTY01000002">
    <property type="protein sequence ID" value="SHE48966.1"/>
    <property type="molecule type" value="Genomic_DNA"/>
</dbReference>
<dbReference type="NCBIfam" id="TIGR02593">
    <property type="entry name" value="CRISPR_cas5"/>
    <property type="match status" value="1"/>
</dbReference>
<dbReference type="InterPro" id="IPR021124">
    <property type="entry name" value="CRISPR-assoc_prot_Cas5"/>
</dbReference>